<comment type="function">
    <text evidence="5">Catalyzes the sequential NAD-dependent oxidations of L-histidinol to L-histidinaldehyde and then to L-histidine.</text>
</comment>
<dbReference type="PANTHER" id="PTHR21256">
    <property type="entry name" value="HISTIDINOL DEHYDROGENASE HDH"/>
    <property type="match status" value="1"/>
</dbReference>
<dbReference type="CDD" id="cd06572">
    <property type="entry name" value="Histidinol_dh"/>
    <property type="match status" value="1"/>
</dbReference>
<dbReference type="EC" id="1.1.1.23" evidence="5"/>
<dbReference type="Proteomes" id="UP000323337">
    <property type="component" value="Unassembled WGS sequence"/>
</dbReference>
<keyword evidence="2 5" id="KW-0479">Metal-binding</keyword>
<feature type="binding site" evidence="5 8">
    <location>
        <position position="184"/>
    </location>
    <ligand>
        <name>NAD(+)</name>
        <dbReference type="ChEBI" id="CHEBI:57540"/>
    </ligand>
</feature>
<dbReference type="FunFam" id="3.40.50.1980:FF:000026">
    <property type="entry name" value="Histidinol dehydrogenase"/>
    <property type="match status" value="1"/>
</dbReference>
<feature type="active site" description="Proton acceptor" evidence="5 7">
    <location>
        <position position="321"/>
    </location>
</feature>
<feature type="binding site" evidence="5 8">
    <location>
        <position position="123"/>
    </location>
    <ligand>
        <name>NAD(+)</name>
        <dbReference type="ChEBI" id="CHEBI:57540"/>
    </ligand>
</feature>
<feature type="binding site" evidence="5 10">
    <location>
        <position position="413"/>
    </location>
    <ligand>
        <name>Zn(2+)</name>
        <dbReference type="ChEBI" id="CHEBI:29105"/>
    </ligand>
</feature>
<keyword evidence="5" id="KW-0028">Amino-acid biosynthesis</keyword>
<comment type="cofactor">
    <cofactor evidence="5 10">
        <name>Zn(2+)</name>
        <dbReference type="ChEBI" id="CHEBI:29105"/>
    </cofactor>
    <text evidence="5 10">Binds 1 zinc ion per subunit.</text>
</comment>
<feature type="binding site" evidence="5 9">
    <location>
        <position position="354"/>
    </location>
    <ligand>
        <name>substrate</name>
    </ligand>
</feature>
<dbReference type="PIRSF" id="PIRSF000099">
    <property type="entry name" value="Histidinol_dh"/>
    <property type="match status" value="1"/>
</dbReference>
<keyword evidence="4 5" id="KW-0560">Oxidoreductase</keyword>
<dbReference type="InterPro" id="IPR012131">
    <property type="entry name" value="Hstdl_DH"/>
</dbReference>
<comment type="caution">
    <text evidence="12">The sequence shown here is derived from an EMBL/GenBank/DDBJ whole genome shotgun (WGS) entry which is preliminary data.</text>
</comment>
<evidence type="ECO:0000256" key="3">
    <source>
        <dbReference type="ARBA" id="ARBA00022833"/>
    </source>
</evidence>
<evidence type="ECO:0000256" key="6">
    <source>
        <dbReference type="PIRNR" id="PIRNR000099"/>
    </source>
</evidence>
<feature type="binding site" evidence="5 9">
    <location>
        <position position="408"/>
    </location>
    <ligand>
        <name>substrate</name>
    </ligand>
</feature>
<dbReference type="InterPro" id="IPR001692">
    <property type="entry name" value="Histidinol_DH_CS"/>
</dbReference>
<keyword evidence="3 5" id="KW-0862">Zinc</keyword>
<comment type="pathway">
    <text evidence="5">Amino-acid biosynthesis; L-histidine biosynthesis; L-histidine from 5-phospho-alpha-D-ribose 1-diphosphate: step 9/9.</text>
</comment>
<keyword evidence="5 8" id="KW-0520">NAD</keyword>
<evidence type="ECO:0000256" key="8">
    <source>
        <dbReference type="PIRSR" id="PIRSR000099-2"/>
    </source>
</evidence>
<protein>
    <recommendedName>
        <fullName evidence="5">Histidinol dehydrogenase</fullName>
        <shortName evidence="5">HDH</shortName>
        <ecNumber evidence="5">1.1.1.23</ecNumber>
    </recommendedName>
</protein>
<evidence type="ECO:0000313" key="12">
    <source>
        <dbReference type="EMBL" id="TYB34702.1"/>
    </source>
</evidence>
<feature type="binding site" evidence="5 10">
    <location>
        <position position="255"/>
    </location>
    <ligand>
        <name>Zn(2+)</name>
        <dbReference type="ChEBI" id="CHEBI:29105"/>
    </ligand>
</feature>
<dbReference type="FunFam" id="3.40.50.1980:FF:000001">
    <property type="entry name" value="Histidinol dehydrogenase"/>
    <property type="match status" value="1"/>
</dbReference>
<evidence type="ECO:0000256" key="11">
    <source>
        <dbReference type="RuleBase" id="RU004175"/>
    </source>
</evidence>
<evidence type="ECO:0000256" key="4">
    <source>
        <dbReference type="ARBA" id="ARBA00023002"/>
    </source>
</evidence>
<dbReference type="UniPathway" id="UPA00031">
    <property type="reaction ID" value="UER00014"/>
</dbReference>
<evidence type="ECO:0000256" key="1">
    <source>
        <dbReference type="ARBA" id="ARBA00010178"/>
    </source>
</evidence>
<evidence type="ECO:0000256" key="7">
    <source>
        <dbReference type="PIRSR" id="PIRSR000099-1"/>
    </source>
</evidence>
<feature type="active site" description="Proton acceptor" evidence="5 7">
    <location>
        <position position="320"/>
    </location>
</feature>
<sequence length="424" mass="46306">MIIDKNSDKLNKIFKRGELFDEKYLSIVMDILKDVRVNGDKAVKSYTIKFDNHDLSKSYVIGQDELKSAFENLESGLKNSLIKAEESIRFYHEKQMEKTWLINKNKGVILGQKITPIKTVGIYVPGGKAVYPSSVLMNSVPANVAGVENIVMTTPAAHGKVKESVLAAAYLGGVRKVYKIGGAQAVAAMAYGTETVEKVDKIVGPGNIFVALAKKLVFGFVDIDMIAGPSEITIIADESARPQFVAADMLSQAEHDEMASSVLITDSRSLAEKVNAELKKQLDELPRKDIAEASIKEFGAIVLVENLEEAANISDMIAPEHLELCVANPYELMFKVRNAGAIFLGHYTPEAVGDYIAGPNHTLPTGGSARFFSPLGAYDFLKRSSIVNFSKDALKECAEDVIGIANSEELTAHAKSVRIRIYEK</sequence>
<dbReference type="AlphaFoldDB" id="A0A5D0MQ79"/>
<dbReference type="PRINTS" id="PR00083">
    <property type="entry name" value="HOLDHDRGNASE"/>
</dbReference>
<evidence type="ECO:0000313" key="13">
    <source>
        <dbReference type="Proteomes" id="UP000323337"/>
    </source>
</evidence>
<comment type="catalytic activity">
    <reaction evidence="5">
        <text>L-histidinol + 2 NAD(+) + H2O = L-histidine + 2 NADH + 3 H(+)</text>
        <dbReference type="Rhea" id="RHEA:20641"/>
        <dbReference type="ChEBI" id="CHEBI:15377"/>
        <dbReference type="ChEBI" id="CHEBI:15378"/>
        <dbReference type="ChEBI" id="CHEBI:57540"/>
        <dbReference type="ChEBI" id="CHEBI:57595"/>
        <dbReference type="ChEBI" id="CHEBI:57699"/>
        <dbReference type="ChEBI" id="CHEBI:57945"/>
        <dbReference type="EC" id="1.1.1.23"/>
    </reaction>
</comment>
<feature type="binding site" evidence="5 10">
    <location>
        <position position="252"/>
    </location>
    <ligand>
        <name>Zn(2+)</name>
        <dbReference type="ChEBI" id="CHEBI:29105"/>
    </ligand>
</feature>
<dbReference type="InterPro" id="IPR016161">
    <property type="entry name" value="Ald_DH/histidinol_DH"/>
</dbReference>
<dbReference type="EMBL" id="VSIV01000053">
    <property type="protein sequence ID" value="TYB34702.1"/>
    <property type="molecule type" value="Genomic_DNA"/>
</dbReference>
<dbReference type="HAMAP" id="MF_01024">
    <property type="entry name" value="HisD"/>
    <property type="match status" value="1"/>
</dbReference>
<organism evidence="12 13">
    <name type="scientific">Flexistipes sinusarabici</name>
    <dbReference type="NCBI Taxonomy" id="2352"/>
    <lineage>
        <taxon>Bacteria</taxon>
        <taxon>Pseudomonadati</taxon>
        <taxon>Deferribacterota</taxon>
        <taxon>Deferribacteres</taxon>
        <taxon>Deferribacterales</taxon>
        <taxon>Flexistipitaceae</taxon>
        <taxon>Flexistipes</taxon>
    </lineage>
</organism>
<feature type="binding site" evidence="5 9">
    <location>
        <position position="252"/>
    </location>
    <ligand>
        <name>substrate</name>
    </ligand>
</feature>
<dbReference type="Gene3D" id="1.20.5.1300">
    <property type="match status" value="1"/>
</dbReference>
<dbReference type="InterPro" id="IPR022695">
    <property type="entry name" value="Histidinol_DH_monofunct"/>
</dbReference>
<comment type="similarity">
    <text evidence="1 5 6 11">Belongs to the histidinol dehydrogenase family.</text>
</comment>
<feature type="binding site" evidence="5 9">
    <location>
        <position position="413"/>
    </location>
    <ligand>
        <name>substrate</name>
    </ligand>
</feature>
<feature type="binding site" evidence="5 9">
    <location>
        <position position="230"/>
    </location>
    <ligand>
        <name>substrate</name>
    </ligand>
</feature>
<dbReference type="Pfam" id="PF00815">
    <property type="entry name" value="Histidinol_dh"/>
    <property type="match status" value="1"/>
</dbReference>
<evidence type="ECO:0000256" key="5">
    <source>
        <dbReference type="HAMAP-Rule" id="MF_01024"/>
    </source>
</evidence>
<evidence type="ECO:0000256" key="10">
    <source>
        <dbReference type="PIRSR" id="PIRSR000099-4"/>
    </source>
</evidence>
<dbReference type="GO" id="GO:0051287">
    <property type="term" value="F:NAD binding"/>
    <property type="evidence" value="ECO:0007669"/>
    <property type="project" value="InterPro"/>
</dbReference>
<dbReference type="GO" id="GO:0000105">
    <property type="term" value="P:L-histidine biosynthetic process"/>
    <property type="evidence" value="ECO:0007669"/>
    <property type="project" value="UniProtKB-UniRule"/>
</dbReference>
<dbReference type="SUPFAM" id="SSF53720">
    <property type="entry name" value="ALDH-like"/>
    <property type="match status" value="1"/>
</dbReference>
<dbReference type="GO" id="GO:0005829">
    <property type="term" value="C:cytosol"/>
    <property type="evidence" value="ECO:0007669"/>
    <property type="project" value="TreeGrafter"/>
</dbReference>
<dbReference type="PANTHER" id="PTHR21256:SF2">
    <property type="entry name" value="HISTIDINE BIOSYNTHESIS TRIFUNCTIONAL PROTEIN"/>
    <property type="match status" value="1"/>
</dbReference>
<feature type="binding site" evidence="5 9">
    <location>
        <position position="255"/>
    </location>
    <ligand>
        <name>substrate</name>
    </ligand>
</feature>
<accession>A0A5D0MQ79</accession>
<dbReference type="NCBIfam" id="TIGR00069">
    <property type="entry name" value="hisD"/>
    <property type="match status" value="1"/>
</dbReference>
<feature type="binding site" evidence="5 8">
    <location>
        <position position="207"/>
    </location>
    <ligand>
        <name>NAD(+)</name>
        <dbReference type="ChEBI" id="CHEBI:57540"/>
    </ligand>
</feature>
<dbReference type="GO" id="GO:0008270">
    <property type="term" value="F:zinc ion binding"/>
    <property type="evidence" value="ECO:0007669"/>
    <property type="project" value="UniProtKB-UniRule"/>
</dbReference>
<reference evidence="12 13" key="1">
    <citation type="submission" date="2019-08" db="EMBL/GenBank/DDBJ databases">
        <title>Genomic characterization of a novel candidate phylum (ARYD3) from a high temperature, high salinity tertiary oil reservoir in north central Oklahoma, USA.</title>
        <authorList>
            <person name="Youssef N.H."/>
            <person name="Yadav A."/>
            <person name="Elshahed M.S."/>
        </authorList>
    </citation>
    <scope>NUCLEOTIDE SEQUENCE [LARGE SCALE GENOMIC DNA]</scope>
    <source>
        <strain evidence="12">ARYD1</strain>
    </source>
</reference>
<proteinExistence type="inferred from homology"/>
<gene>
    <name evidence="5 12" type="primary">hisD</name>
    <name evidence="12" type="ORF">FXF49_01940</name>
</gene>
<dbReference type="Gene3D" id="3.40.50.1980">
    <property type="entry name" value="Nitrogenase molybdenum iron protein domain"/>
    <property type="match status" value="2"/>
</dbReference>
<feature type="binding site" evidence="5 10">
    <location>
        <position position="354"/>
    </location>
    <ligand>
        <name>Zn(2+)</name>
        <dbReference type="ChEBI" id="CHEBI:29105"/>
    </ligand>
</feature>
<keyword evidence="5" id="KW-0368">Histidine biosynthesis</keyword>
<dbReference type="GO" id="GO:0004399">
    <property type="term" value="F:histidinol dehydrogenase activity"/>
    <property type="evidence" value="ECO:0007669"/>
    <property type="project" value="UniProtKB-UniRule"/>
</dbReference>
<dbReference type="PROSITE" id="PS00611">
    <property type="entry name" value="HISOL_DEHYDROGENASE"/>
    <property type="match status" value="1"/>
</dbReference>
<feature type="binding site" evidence="5 9">
    <location>
        <position position="321"/>
    </location>
    <ligand>
        <name>substrate</name>
    </ligand>
</feature>
<name>A0A5D0MQ79_FLESI</name>
<dbReference type="RefSeq" id="WP_303700231.1">
    <property type="nucleotide sequence ID" value="NZ_VSIV01000053.1"/>
</dbReference>
<evidence type="ECO:0000256" key="2">
    <source>
        <dbReference type="ARBA" id="ARBA00022723"/>
    </source>
</evidence>
<evidence type="ECO:0000256" key="9">
    <source>
        <dbReference type="PIRSR" id="PIRSR000099-3"/>
    </source>
</evidence>